<protein>
    <submittedName>
        <fullName evidence="4">Chaperone required for the assembly of the F1-ATPase</fullName>
    </submittedName>
</protein>
<reference evidence="4 5" key="1">
    <citation type="submission" date="2016-11" db="EMBL/GenBank/DDBJ databases">
        <authorList>
            <person name="Varghese N."/>
            <person name="Submissions S."/>
        </authorList>
    </citation>
    <scope>NUCLEOTIDE SEQUENCE [LARGE SCALE GENOMIC DNA]</scope>
    <source>
        <strain evidence="4 5">DSM 28249</strain>
    </source>
</reference>
<dbReference type="Pfam" id="PF07542">
    <property type="entry name" value="ATP12"/>
    <property type="match status" value="1"/>
</dbReference>
<evidence type="ECO:0000256" key="1">
    <source>
        <dbReference type="ARBA" id="ARBA00008231"/>
    </source>
</evidence>
<dbReference type="InterPro" id="IPR042272">
    <property type="entry name" value="ATP12_ATP_synth-F1-assembly_N"/>
</dbReference>
<dbReference type="InterPro" id="IPR011419">
    <property type="entry name" value="ATP12_ATP_synth-F1-assembly"/>
</dbReference>
<organism evidence="4 5">
    <name type="scientific">Roseovarius litoreus</name>
    <dbReference type="NCBI Taxonomy" id="1155722"/>
    <lineage>
        <taxon>Bacteria</taxon>
        <taxon>Pseudomonadati</taxon>
        <taxon>Pseudomonadota</taxon>
        <taxon>Alphaproteobacteria</taxon>
        <taxon>Rhodobacterales</taxon>
        <taxon>Roseobacteraceae</taxon>
        <taxon>Roseovarius</taxon>
    </lineage>
</organism>
<dbReference type="EMBL" id="FRCB01000001">
    <property type="protein sequence ID" value="SHL47478.1"/>
    <property type="molecule type" value="Genomic_DNA"/>
</dbReference>
<dbReference type="GO" id="GO:0043461">
    <property type="term" value="P:proton-transporting ATP synthase complex assembly"/>
    <property type="evidence" value="ECO:0007669"/>
    <property type="project" value="InterPro"/>
</dbReference>
<dbReference type="Gene3D" id="1.10.3580.10">
    <property type="entry name" value="ATP12 ATPase"/>
    <property type="match status" value="1"/>
</dbReference>
<dbReference type="PANTHER" id="PTHR21013">
    <property type="entry name" value="ATP SYNTHASE MITOCHONDRIAL F1 COMPLEX ASSEMBLY FACTOR 2/ATP12 PROTEIN, MITOCHONDRIAL PRECURSOR"/>
    <property type="match status" value="1"/>
</dbReference>
<evidence type="ECO:0000313" key="5">
    <source>
        <dbReference type="Proteomes" id="UP000322545"/>
    </source>
</evidence>
<dbReference type="Proteomes" id="UP000322545">
    <property type="component" value="Unassembled WGS sequence"/>
</dbReference>
<keyword evidence="2" id="KW-0809">Transit peptide</keyword>
<keyword evidence="5" id="KW-1185">Reference proteome</keyword>
<dbReference type="PANTHER" id="PTHR21013:SF10">
    <property type="entry name" value="ATP SYNTHASE MITOCHONDRIAL F1 COMPLEX ASSEMBLY FACTOR 2"/>
    <property type="match status" value="1"/>
</dbReference>
<dbReference type="Gene3D" id="3.30.2180.10">
    <property type="entry name" value="ATP12-like"/>
    <property type="match status" value="1"/>
</dbReference>
<comment type="similarity">
    <text evidence="1">Belongs to the ATP12 family.</text>
</comment>
<sequence length="243" mass="26843">MSEWKAKRFWKTAEVDARDDGFAVRLDGRPVKTPAKAPLVVPTEDMARAIAAEWDAQEDVINPHSMPVTRAANAAIDKVRHQHSEVAQMLADYGDADLLCYRAASPVELIRRQSEAWDPLLDWAEATFGVRLRTVTGVMHAPQDEAALAALTGPVHKMDAFTLTAFHDLVSLSGSLVIGFAALTGHRPPDALWQLSRVDEQWQAELWGVDEEAAEQAALKESDFLAAKRFHDLSGAPRAWLQD</sequence>
<dbReference type="InterPro" id="IPR023335">
    <property type="entry name" value="ATP12_ortho_dom_sf"/>
</dbReference>
<evidence type="ECO:0000256" key="3">
    <source>
        <dbReference type="ARBA" id="ARBA00023186"/>
    </source>
</evidence>
<dbReference type="AlphaFoldDB" id="A0A1M7AXH9"/>
<dbReference type="RefSeq" id="WP_149778155.1">
    <property type="nucleotide sequence ID" value="NZ_FRCB01000001.1"/>
</dbReference>
<proteinExistence type="inferred from homology"/>
<evidence type="ECO:0000313" key="4">
    <source>
        <dbReference type="EMBL" id="SHL47478.1"/>
    </source>
</evidence>
<dbReference type="SUPFAM" id="SSF160909">
    <property type="entry name" value="ATP12-like"/>
    <property type="match status" value="1"/>
</dbReference>
<gene>
    <name evidence="4" type="ORF">SAMN05443432_101612</name>
</gene>
<keyword evidence="3" id="KW-0143">Chaperone</keyword>
<evidence type="ECO:0000256" key="2">
    <source>
        <dbReference type="ARBA" id="ARBA00022946"/>
    </source>
</evidence>
<accession>A0A1M7AXH9</accession>
<name>A0A1M7AXH9_9RHOB</name>